<evidence type="ECO:0000313" key="2">
    <source>
        <dbReference type="Proteomes" id="UP000085678"/>
    </source>
</evidence>
<protein>
    <submittedName>
        <fullName evidence="3">Uncharacterized protein LOC106158688</fullName>
    </submittedName>
</protein>
<dbReference type="InterPro" id="IPR031248">
    <property type="entry name" value="RNF213"/>
</dbReference>
<dbReference type="InParanoid" id="A0A1S3HVZ6"/>
<dbReference type="Proteomes" id="UP000085678">
    <property type="component" value="Unplaced"/>
</dbReference>
<sequence>MCQREFYSNEEICKRILALTSYLFRPHLNQVNGGQKHLFCYLLKSMMQKEGLPYVINFCQEYQSYLPQTVQEFGLSWEACFSSHLGYNPLGYATHYLETNGALSALIHDNQDPMMNIVGKCHQSSLYRFSLLAVLFANFYLSRFSRPLNEHKNKAAEWILEKCKSLPVPYQETVCRLVGKKDFEYFLTEDGDFNTFSPSSQQTFQGALYSALAIHIQAVIVSKTDCNSNLESAFAKSLLAPETLQTLDTLISSQIESPSRRSNRPVFDHWYCQCGNMVLMITGSKTEKITNCPNCARPIGDQMASDNATSVSNQTGNTEISVKDIQSSTVSFHVIHLLLQSCFAAGLSSKLCSKGDLAAKFSCAVEEVDGNILERMRKHVGVLGDLLAVETHGVFEFLHLFISRLHHHFAPSGRCRPIDQLFDEIHDLTARRHGLIKEFKKQCFSVGRQDEQTVSTTEQQQLLEIYNTDMCLDYSAAYFRLTSKPTLANLRSEFETRKLSKHYPFLEVFLITEDRLKLIKHIPVILNWHRMITMKLEQRIARDEASQRRTSTFVEETDIPEFEKENLRTAYKTLRATCKFLRDDPLATAVDPCFKKLPNLDKQSSNLGESVIDSETSPFYVALRALVNIQNTFLDDCMHAAVAGNSMVLSYMRRGSNVGMAKYINLEDCMKKHVIEYDWSDEIFSHSQQCNISYGMGRDMQYDYRVIEAELANKLVMGKPYLKAKGGIHFFRFAKELFHGSSFILEEVKSLIPQERFLPSDIINSVKRDHERSLNKTSDLLNELEVLLCFIKRTGGQSDMSLLEYATQWLSTSMNPFPEHLLPEPRDSVKLCHIVPLYELLEDLQSDDAVDCLPDNYRGELSAEMTRTLTECMESGAVLPDHFRVCLRRFIFRFLSSDVMVLQPTDSLVESLENPTLWPAGVMVDGRIQGPSAEPKPLTDVLPCQLSLCHTHAVYKRVLNVIEEREKSRQRNQVFRGGASGPRGPPRPKRQMQIRKT</sequence>
<dbReference type="GO" id="GO:0016887">
    <property type="term" value="F:ATP hydrolysis activity"/>
    <property type="evidence" value="ECO:0007669"/>
    <property type="project" value="InterPro"/>
</dbReference>
<name>A0A1S3HVZ6_LINAN</name>
<proteinExistence type="predicted"/>
<dbReference type="PANTHER" id="PTHR22605:SF1">
    <property type="entry name" value="RZ-TYPE DOMAIN-CONTAINING PROTEIN"/>
    <property type="match status" value="1"/>
</dbReference>
<dbReference type="KEGG" id="lak:106158688"/>
<dbReference type="GeneID" id="106158688"/>
<evidence type="ECO:0000313" key="3">
    <source>
        <dbReference type="RefSeq" id="XP_013390217.1"/>
    </source>
</evidence>
<feature type="region of interest" description="Disordered" evidence="1">
    <location>
        <begin position="969"/>
        <end position="997"/>
    </location>
</feature>
<reference evidence="3" key="1">
    <citation type="submission" date="2025-08" db="UniProtKB">
        <authorList>
            <consortium name="RefSeq"/>
        </authorList>
    </citation>
    <scope>IDENTIFICATION</scope>
    <source>
        <tissue evidence="3">Gonads</tissue>
    </source>
</reference>
<gene>
    <name evidence="3" type="primary">LOC106158688</name>
</gene>
<dbReference type="AlphaFoldDB" id="A0A1S3HVZ6"/>
<evidence type="ECO:0000256" key="1">
    <source>
        <dbReference type="SAM" id="MobiDB-lite"/>
    </source>
</evidence>
<organism evidence="2 3">
    <name type="scientific">Lingula anatina</name>
    <name type="common">Brachiopod</name>
    <name type="synonym">Lingula unguis</name>
    <dbReference type="NCBI Taxonomy" id="7574"/>
    <lineage>
        <taxon>Eukaryota</taxon>
        <taxon>Metazoa</taxon>
        <taxon>Spiralia</taxon>
        <taxon>Lophotrochozoa</taxon>
        <taxon>Brachiopoda</taxon>
        <taxon>Linguliformea</taxon>
        <taxon>Lingulata</taxon>
        <taxon>Lingulida</taxon>
        <taxon>Linguloidea</taxon>
        <taxon>Lingulidae</taxon>
        <taxon>Lingula</taxon>
    </lineage>
</organism>
<dbReference type="PANTHER" id="PTHR22605">
    <property type="entry name" value="RZ-TYPE DOMAIN-CONTAINING PROTEIN"/>
    <property type="match status" value="1"/>
</dbReference>
<accession>A0A1S3HVZ6</accession>
<keyword evidence="2" id="KW-1185">Reference proteome</keyword>
<dbReference type="RefSeq" id="XP_013390217.1">
    <property type="nucleotide sequence ID" value="XM_013534763.1"/>
</dbReference>
<dbReference type="OrthoDB" id="6161661at2759"/>
<dbReference type="GO" id="GO:0004842">
    <property type="term" value="F:ubiquitin-protein transferase activity"/>
    <property type="evidence" value="ECO:0007669"/>
    <property type="project" value="InterPro"/>
</dbReference>
<feature type="compositionally biased region" description="Basic residues" evidence="1">
    <location>
        <begin position="986"/>
        <end position="997"/>
    </location>
</feature>